<dbReference type="InterPro" id="IPR000568">
    <property type="entry name" value="ATP_synth_F0_asu"/>
</dbReference>
<organism evidence="13 14">
    <name type="scientific">Candidatus Magnetominusculus xianensis</name>
    <dbReference type="NCBI Taxonomy" id="1748249"/>
    <lineage>
        <taxon>Bacteria</taxon>
        <taxon>Pseudomonadati</taxon>
        <taxon>Nitrospirota</taxon>
        <taxon>Nitrospiria</taxon>
        <taxon>Nitrospirales</taxon>
        <taxon>Nitrospiraceae</taxon>
        <taxon>Candidatus Magnetominusculus</taxon>
    </lineage>
</organism>
<evidence type="ECO:0000256" key="8">
    <source>
        <dbReference type="ARBA" id="ARBA00023065"/>
    </source>
</evidence>
<dbReference type="InterPro" id="IPR045082">
    <property type="entry name" value="ATP_syn_F0_a_bact/chloroplast"/>
</dbReference>
<dbReference type="PANTHER" id="PTHR42823">
    <property type="entry name" value="ATP SYNTHASE SUBUNIT A, CHLOROPLASTIC"/>
    <property type="match status" value="1"/>
</dbReference>
<keyword evidence="10 11" id="KW-0066">ATP synthesis</keyword>
<feature type="transmembrane region" description="Helical" evidence="11">
    <location>
        <begin position="16"/>
        <end position="34"/>
    </location>
</feature>
<dbReference type="EMBL" id="LNQR01000070">
    <property type="protein sequence ID" value="KWT84104.1"/>
    <property type="molecule type" value="Genomic_DNA"/>
</dbReference>
<keyword evidence="11" id="KW-1003">Cell membrane</keyword>
<evidence type="ECO:0000256" key="3">
    <source>
        <dbReference type="ARBA" id="ARBA00022448"/>
    </source>
</evidence>
<keyword evidence="14" id="KW-1185">Reference proteome</keyword>
<gene>
    <name evidence="11" type="primary">atpB</name>
    <name evidence="13" type="ORF">ASN18_2032</name>
</gene>
<feature type="transmembrane region" description="Helical" evidence="11">
    <location>
        <begin position="178"/>
        <end position="211"/>
    </location>
</feature>
<feature type="transmembrane region" description="Helical" evidence="11">
    <location>
        <begin position="73"/>
        <end position="95"/>
    </location>
</feature>
<keyword evidence="8 11" id="KW-0406">Ion transport</keyword>
<comment type="function">
    <text evidence="11 12">Key component of the proton channel; it plays a direct role in the translocation of protons across the membrane.</text>
</comment>
<feature type="transmembrane region" description="Helical" evidence="11">
    <location>
        <begin position="101"/>
        <end position="119"/>
    </location>
</feature>
<accession>A0ABR5SFF6</accession>
<comment type="similarity">
    <text evidence="2 11 12">Belongs to the ATPase A chain family.</text>
</comment>
<keyword evidence="7 11" id="KW-1133">Transmembrane helix</keyword>
<evidence type="ECO:0000256" key="12">
    <source>
        <dbReference type="RuleBase" id="RU000483"/>
    </source>
</evidence>
<evidence type="ECO:0000256" key="1">
    <source>
        <dbReference type="ARBA" id="ARBA00004141"/>
    </source>
</evidence>
<dbReference type="NCBIfam" id="TIGR01131">
    <property type="entry name" value="ATP_synt_6_or_A"/>
    <property type="match status" value="1"/>
</dbReference>
<dbReference type="Gene3D" id="1.20.120.220">
    <property type="entry name" value="ATP synthase, F0 complex, subunit A"/>
    <property type="match status" value="1"/>
</dbReference>
<keyword evidence="9 11" id="KW-0472">Membrane</keyword>
<dbReference type="InterPro" id="IPR035908">
    <property type="entry name" value="F0_ATP_A_sf"/>
</dbReference>
<keyword evidence="3 11" id="KW-0813">Transport</keyword>
<evidence type="ECO:0000256" key="10">
    <source>
        <dbReference type="ARBA" id="ARBA00023310"/>
    </source>
</evidence>
<keyword evidence="6 11" id="KW-0375">Hydrogen ion transport</keyword>
<evidence type="ECO:0000256" key="5">
    <source>
        <dbReference type="ARBA" id="ARBA00022692"/>
    </source>
</evidence>
<name>A0ABR5SFF6_9BACT</name>
<evidence type="ECO:0000313" key="13">
    <source>
        <dbReference type="EMBL" id="KWT84104.1"/>
    </source>
</evidence>
<evidence type="ECO:0000256" key="4">
    <source>
        <dbReference type="ARBA" id="ARBA00022547"/>
    </source>
</evidence>
<evidence type="ECO:0000256" key="11">
    <source>
        <dbReference type="HAMAP-Rule" id="MF_01393"/>
    </source>
</evidence>
<keyword evidence="4 11" id="KW-0138">CF(0)</keyword>
<reference evidence="13 14" key="1">
    <citation type="submission" date="2015-11" db="EMBL/GenBank/DDBJ databases">
        <authorList>
            <person name="Lin W."/>
        </authorList>
    </citation>
    <scope>NUCLEOTIDE SEQUENCE [LARGE SCALE GENOMIC DNA]</scope>
    <source>
        <strain evidence="13 14">HCH-1</strain>
    </source>
</reference>
<evidence type="ECO:0000256" key="7">
    <source>
        <dbReference type="ARBA" id="ARBA00022989"/>
    </source>
</evidence>
<proteinExistence type="inferred from homology"/>
<dbReference type="SUPFAM" id="SSF81336">
    <property type="entry name" value="F1F0 ATP synthase subunit A"/>
    <property type="match status" value="1"/>
</dbReference>
<protein>
    <recommendedName>
        <fullName evidence="11 12">ATP synthase subunit a</fullName>
    </recommendedName>
    <alternativeName>
        <fullName evidence="11">ATP synthase F0 sector subunit a</fullName>
    </alternativeName>
    <alternativeName>
        <fullName evidence="11">F-ATPase subunit 6</fullName>
    </alternativeName>
</protein>
<dbReference type="PANTHER" id="PTHR42823:SF3">
    <property type="entry name" value="ATP SYNTHASE SUBUNIT A, CHLOROPLASTIC"/>
    <property type="match status" value="1"/>
</dbReference>
<dbReference type="PROSITE" id="PS00449">
    <property type="entry name" value="ATPASE_A"/>
    <property type="match status" value="1"/>
</dbReference>
<evidence type="ECO:0000313" key="14">
    <source>
        <dbReference type="Proteomes" id="UP000060487"/>
    </source>
</evidence>
<evidence type="ECO:0000256" key="2">
    <source>
        <dbReference type="ARBA" id="ARBA00006810"/>
    </source>
</evidence>
<feature type="transmembrane region" description="Helical" evidence="11">
    <location>
        <begin position="139"/>
        <end position="158"/>
    </location>
</feature>
<dbReference type="CDD" id="cd00310">
    <property type="entry name" value="ATP-synt_Fo_a_6"/>
    <property type="match status" value="1"/>
</dbReference>
<dbReference type="Pfam" id="PF00119">
    <property type="entry name" value="ATP-synt_A"/>
    <property type="match status" value="1"/>
</dbReference>
<keyword evidence="5 11" id="KW-0812">Transmembrane</keyword>
<dbReference type="Proteomes" id="UP000060487">
    <property type="component" value="Unassembled WGS sequence"/>
</dbReference>
<sequence length="224" mass="24516">MESSHALLHIPGVPDFVTYSWLAMAVLIGAALMVRSSLKLIPTGLQNVVESIVEGLYDFCGENINHHWVDSMFPLIGTLGLYVLVCNFFGLIPGFDAPTSNINVTASCAVPVFFATHYFGLRVHKAAYIKQFVGPIRTIYALPLMIMMFFIELIGHLARPITLSVRLFGNMLSKHIILTVLLSLAPAILPVIFLGLGVLVSVVQAFVFVLLTTLYLSSAVEEAH</sequence>
<dbReference type="RefSeq" id="WP_085052637.1">
    <property type="nucleotide sequence ID" value="NZ_LNQR01000070.1"/>
</dbReference>
<evidence type="ECO:0000256" key="6">
    <source>
        <dbReference type="ARBA" id="ARBA00022781"/>
    </source>
</evidence>
<dbReference type="PRINTS" id="PR00123">
    <property type="entry name" value="ATPASEA"/>
</dbReference>
<evidence type="ECO:0000256" key="9">
    <source>
        <dbReference type="ARBA" id="ARBA00023136"/>
    </source>
</evidence>
<comment type="caution">
    <text evidence="13">The sequence shown here is derived from an EMBL/GenBank/DDBJ whole genome shotgun (WGS) entry which is preliminary data.</text>
</comment>
<dbReference type="InterPro" id="IPR023011">
    <property type="entry name" value="ATP_synth_F0_asu_AS"/>
</dbReference>
<dbReference type="HAMAP" id="MF_01393">
    <property type="entry name" value="ATP_synth_a_bact"/>
    <property type="match status" value="1"/>
</dbReference>
<comment type="subcellular location">
    <subcellularLocation>
        <location evidence="11 12">Cell membrane</location>
        <topology evidence="11 12">Multi-pass membrane protein</topology>
    </subcellularLocation>
    <subcellularLocation>
        <location evidence="1">Membrane</location>
        <topology evidence="1">Multi-pass membrane protein</topology>
    </subcellularLocation>
</comment>